<accession>A0A388LUP9</accession>
<evidence type="ECO:0000313" key="4">
    <source>
        <dbReference type="Proteomes" id="UP000265515"/>
    </source>
</evidence>
<gene>
    <name evidence="3" type="ORF">CBR_g40955</name>
</gene>
<dbReference type="AlphaFoldDB" id="A0A388LUP9"/>
<comment type="caution">
    <text evidence="3">The sequence shown here is derived from an EMBL/GenBank/DDBJ whole genome shotgun (WGS) entry which is preliminary data.</text>
</comment>
<feature type="region of interest" description="Disordered" evidence="2">
    <location>
        <begin position="113"/>
        <end position="134"/>
    </location>
</feature>
<dbReference type="Gramene" id="GBG86054">
    <property type="protein sequence ID" value="GBG86054"/>
    <property type="gene ID" value="CBR_g40955"/>
</dbReference>
<feature type="compositionally biased region" description="Polar residues" evidence="2">
    <location>
        <begin position="250"/>
        <end position="259"/>
    </location>
</feature>
<dbReference type="EMBL" id="BFEA01000546">
    <property type="protein sequence ID" value="GBG86054.1"/>
    <property type="molecule type" value="Genomic_DNA"/>
</dbReference>
<name>A0A388LUP9_CHABU</name>
<keyword evidence="4" id="KW-1185">Reference proteome</keyword>
<organism evidence="3 4">
    <name type="scientific">Chara braunii</name>
    <name type="common">Braun's stonewort</name>
    <dbReference type="NCBI Taxonomy" id="69332"/>
    <lineage>
        <taxon>Eukaryota</taxon>
        <taxon>Viridiplantae</taxon>
        <taxon>Streptophyta</taxon>
        <taxon>Charophyceae</taxon>
        <taxon>Charales</taxon>
        <taxon>Characeae</taxon>
        <taxon>Chara</taxon>
    </lineage>
</organism>
<sequence length="551" mass="60379">MANGGQGGAPDRNCYNGGLFGHFTRWCPFPRNNGYGGAPRNDGYVQGNGVGQRNDGYVQGRSILPPPLSPPQPPQQALALQASSSIVQPLILQGPASASAVSNAIVPYQPPRFNGGNAPRVWNNRPQQPSEGEAMQILREMWNDRREERERRREEEDRRLREEQARQAREEEKKRLEDEEKREADREARLARIFREQMEAMEANKKKDGASDASKTNWEKIDPAAQEGEVKKTGEGSENRKCDQGAMADNENTSQQQGSGRPRVENGATPLDTGLLRMNIDGVRKAQEGQACMFQQMLGSLEAIKQQGAVLAAHTISPQFQAQGMPPFPIPNPPAAASSAPAPPIYHPPPVPPPPVPASQPTASQPSASQPPPRAPPPPPPANPPAAPGTPVPTTTPSNPPPPAPTRRTAATEPGPSRVRMDQSETPSRGFSARLVGMFASVAGNGGKRRAFGITIRDEPPRQEMGFDWIKHGKKAAVADRDKEGRKKYVKELTEMLFGKTKHELEELCKKDKIKYVNKKIISVALTRLRAVEAYGEYEDEEEEEDSEEDV</sequence>
<feature type="compositionally biased region" description="Low complexity" evidence="2">
    <location>
        <begin position="359"/>
        <end position="368"/>
    </location>
</feature>
<reference evidence="3 4" key="1">
    <citation type="journal article" date="2018" name="Cell">
        <title>The Chara Genome: Secondary Complexity and Implications for Plant Terrestrialization.</title>
        <authorList>
            <person name="Nishiyama T."/>
            <person name="Sakayama H."/>
            <person name="Vries J.D."/>
            <person name="Buschmann H."/>
            <person name="Saint-Marcoux D."/>
            <person name="Ullrich K.K."/>
            <person name="Haas F.B."/>
            <person name="Vanderstraeten L."/>
            <person name="Becker D."/>
            <person name="Lang D."/>
            <person name="Vosolsobe S."/>
            <person name="Rombauts S."/>
            <person name="Wilhelmsson P.K.I."/>
            <person name="Janitza P."/>
            <person name="Kern R."/>
            <person name="Heyl A."/>
            <person name="Rumpler F."/>
            <person name="Villalobos L.I.A.C."/>
            <person name="Clay J.M."/>
            <person name="Skokan R."/>
            <person name="Toyoda A."/>
            <person name="Suzuki Y."/>
            <person name="Kagoshima H."/>
            <person name="Schijlen E."/>
            <person name="Tajeshwar N."/>
            <person name="Catarino B."/>
            <person name="Hetherington A.J."/>
            <person name="Saltykova A."/>
            <person name="Bonnot C."/>
            <person name="Breuninger H."/>
            <person name="Symeonidi A."/>
            <person name="Radhakrishnan G.V."/>
            <person name="Van Nieuwerburgh F."/>
            <person name="Deforce D."/>
            <person name="Chang C."/>
            <person name="Karol K.G."/>
            <person name="Hedrich R."/>
            <person name="Ulvskov P."/>
            <person name="Glockner G."/>
            <person name="Delwiche C.F."/>
            <person name="Petrasek J."/>
            <person name="Van de Peer Y."/>
            <person name="Friml J."/>
            <person name="Beilby M."/>
            <person name="Dolan L."/>
            <person name="Kohara Y."/>
            <person name="Sugano S."/>
            <person name="Fujiyama A."/>
            <person name="Delaux P.-M."/>
            <person name="Quint M."/>
            <person name="TheiBen G."/>
            <person name="Hagemann M."/>
            <person name="Harholt J."/>
            <person name="Dunand C."/>
            <person name="Zachgo S."/>
            <person name="Langdale J."/>
            <person name="Maumus F."/>
            <person name="Straeten D.V.D."/>
            <person name="Gould S.B."/>
            <person name="Rensing S.A."/>
        </authorList>
    </citation>
    <scope>NUCLEOTIDE SEQUENCE [LARGE SCALE GENOMIC DNA]</scope>
    <source>
        <strain evidence="3 4">S276</strain>
    </source>
</reference>
<dbReference type="Proteomes" id="UP000265515">
    <property type="component" value="Unassembled WGS sequence"/>
</dbReference>
<feature type="compositionally biased region" description="Low complexity" evidence="2">
    <location>
        <begin position="406"/>
        <end position="416"/>
    </location>
</feature>
<evidence type="ECO:0000313" key="3">
    <source>
        <dbReference type="EMBL" id="GBG86054.1"/>
    </source>
</evidence>
<proteinExistence type="predicted"/>
<feature type="coiled-coil region" evidence="1">
    <location>
        <begin position="145"/>
        <end position="189"/>
    </location>
</feature>
<feature type="compositionally biased region" description="Pro residues" evidence="2">
    <location>
        <begin position="341"/>
        <end position="358"/>
    </location>
</feature>
<protein>
    <submittedName>
        <fullName evidence="3">Uncharacterized protein</fullName>
    </submittedName>
</protein>
<keyword evidence="1" id="KW-0175">Coiled coil</keyword>
<dbReference type="STRING" id="69332.A0A388LUP9"/>
<feature type="compositionally biased region" description="Basic and acidic residues" evidence="2">
    <location>
        <begin position="217"/>
        <end position="243"/>
    </location>
</feature>
<feature type="region of interest" description="Disordered" evidence="2">
    <location>
        <begin position="323"/>
        <end position="430"/>
    </location>
</feature>
<evidence type="ECO:0000256" key="1">
    <source>
        <dbReference type="SAM" id="Coils"/>
    </source>
</evidence>
<dbReference type="OMA" id="HFEWPEN"/>
<evidence type="ECO:0000256" key="2">
    <source>
        <dbReference type="SAM" id="MobiDB-lite"/>
    </source>
</evidence>
<feature type="compositionally biased region" description="Pro residues" evidence="2">
    <location>
        <begin position="369"/>
        <end position="391"/>
    </location>
</feature>
<feature type="region of interest" description="Disordered" evidence="2">
    <location>
        <begin position="200"/>
        <end position="272"/>
    </location>
</feature>
<feature type="compositionally biased region" description="Basic and acidic residues" evidence="2">
    <location>
        <begin position="200"/>
        <end position="210"/>
    </location>
</feature>